<dbReference type="PATRIC" id="fig|476652.3.peg.2293"/>
<dbReference type="InterPro" id="IPR050595">
    <property type="entry name" value="Bact_response_regulator"/>
</dbReference>
<evidence type="ECO:0000256" key="1">
    <source>
        <dbReference type="ARBA" id="ARBA00018672"/>
    </source>
</evidence>
<dbReference type="PANTHER" id="PTHR44591:SF3">
    <property type="entry name" value="RESPONSE REGULATORY DOMAIN-CONTAINING PROTEIN"/>
    <property type="match status" value="1"/>
</dbReference>
<dbReference type="InterPro" id="IPR001789">
    <property type="entry name" value="Sig_transdc_resp-reg_receiver"/>
</dbReference>
<reference evidence="6 7" key="1">
    <citation type="submission" date="2015-06" db="EMBL/GenBank/DDBJ databases">
        <title>Draft genome of the moderately acidophilic sulfate reducer Candidatus Desulfosporosinus acididurans strain M1.</title>
        <authorList>
            <person name="Poehlein A."/>
            <person name="Petzsch P."/>
            <person name="Johnson B.D."/>
            <person name="Schloemann M."/>
            <person name="Daniel R."/>
            <person name="Muehling M."/>
        </authorList>
    </citation>
    <scope>NUCLEOTIDE SEQUENCE [LARGE SCALE GENOMIC DNA]</scope>
    <source>
        <strain evidence="6 7">M1</strain>
    </source>
</reference>
<evidence type="ECO:0000313" key="6">
    <source>
        <dbReference type="EMBL" id="KLU65584.1"/>
    </source>
</evidence>
<sequence length="126" mass="13771">MSEYILVVDDQFSVRLFIQNALEQFGYEVKAVASGSECLCLATSLHRPSLILLDQNMPGMTGLQVLAQMAQDDQAKNIPVIMISGEEDLEASARSLGVCEILSKPLDLDHFLKTVRATLEKGTAKS</sequence>
<keyword evidence="2 4" id="KW-0597">Phosphoprotein</keyword>
<dbReference type="PROSITE" id="PS50110">
    <property type="entry name" value="RESPONSE_REGULATORY"/>
    <property type="match status" value="1"/>
</dbReference>
<dbReference type="STRING" id="476652.DEAC_c22140"/>
<dbReference type="PANTHER" id="PTHR44591">
    <property type="entry name" value="STRESS RESPONSE REGULATOR PROTEIN 1"/>
    <property type="match status" value="1"/>
</dbReference>
<evidence type="ECO:0000313" key="7">
    <source>
        <dbReference type="Proteomes" id="UP000036356"/>
    </source>
</evidence>
<organism evidence="6 7">
    <name type="scientific">Desulfosporosinus acididurans</name>
    <dbReference type="NCBI Taxonomy" id="476652"/>
    <lineage>
        <taxon>Bacteria</taxon>
        <taxon>Bacillati</taxon>
        <taxon>Bacillota</taxon>
        <taxon>Clostridia</taxon>
        <taxon>Eubacteriales</taxon>
        <taxon>Desulfitobacteriaceae</taxon>
        <taxon>Desulfosporosinus</taxon>
    </lineage>
</organism>
<dbReference type="AlphaFoldDB" id="A0A0J1FQ26"/>
<evidence type="ECO:0000256" key="4">
    <source>
        <dbReference type="PROSITE-ProRule" id="PRU00169"/>
    </source>
</evidence>
<dbReference type="GO" id="GO:0000160">
    <property type="term" value="P:phosphorelay signal transduction system"/>
    <property type="evidence" value="ECO:0007669"/>
    <property type="project" value="InterPro"/>
</dbReference>
<name>A0A0J1FQ26_9FIRM</name>
<gene>
    <name evidence="6" type="primary">spo0F_3</name>
    <name evidence="6" type="ORF">DEAC_c22140</name>
</gene>
<dbReference type="SUPFAM" id="SSF52172">
    <property type="entry name" value="CheY-like"/>
    <property type="match status" value="1"/>
</dbReference>
<dbReference type="Proteomes" id="UP000036356">
    <property type="component" value="Unassembled WGS sequence"/>
</dbReference>
<keyword evidence="6" id="KW-0808">Transferase</keyword>
<dbReference type="Gene3D" id="3.40.50.2300">
    <property type="match status" value="1"/>
</dbReference>
<evidence type="ECO:0000259" key="5">
    <source>
        <dbReference type="PROSITE" id="PS50110"/>
    </source>
</evidence>
<dbReference type="InterPro" id="IPR011006">
    <property type="entry name" value="CheY-like_superfamily"/>
</dbReference>
<dbReference type="CDD" id="cd00156">
    <property type="entry name" value="REC"/>
    <property type="match status" value="1"/>
</dbReference>
<dbReference type="RefSeq" id="WP_047810090.1">
    <property type="nucleotide sequence ID" value="NZ_LDZY01000007.1"/>
</dbReference>
<dbReference type="EMBL" id="LDZY01000007">
    <property type="protein sequence ID" value="KLU65584.1"/>
    <property type="molecule type" value="Genomic_DNA"/>
</dbReference>
<feature type="modified residue" description="4-aspartylphosphate" evidence="4">
    <location>
        <position position="54"/>
    </location>
</feature>
<dbReference type="Pfam" id="PF00072">
    <property type="entry name" value="Response_reg"/>
    <property type="match status" value="1"/>
</dbReference>
<feature type="domain" description="Response regulatory" evidence="5">
    <location>
        <begin position="4"/>
        <end position="119"/>
    </location>
</feature>
<dbReference type="SMART" id="SM00448">
    <property type="entry name" value="REC"/>
    <property type="match status" value="1"/>
</dbReference>
<proteinExistence type="predicted"/>
<comment type="caution">
    <text evidence="6">The sequence shown here is derived from an EMBL/GenBank/DDBJ whole genome shotgun (WGS) entry which is preliminary data.</text>
</comment>
<evidence type="ECO:0000256" key="3">
    <source>
        <dbReference type="ARBA" id="ARBA00024867"/>
    </source>
</evidence>
<comment type="function">
    <text evidence="3">May play the central regulatory role in sporulation. It may be an element of the effector pathway responsible for the activation of sporulation genes in response to nutritional stress. Spo0A may act in concert with spo0H (a sigma factor) to control the expression of some genes that are critical to the sporulation process.</text>
</comment>
<dbReference type="GO" id="GO:0016740">
    <property type="term" value="F:transferase activity"/>
    <property type="evidence" value="ECO:0007669"/>
    <property type="project" value="UniProtKB-KW"/>
</dbReference>
<protein>
    <recommendedName>
        <fullName evidence="1">Stage 0 sporulation protein A homolog</fullName>
    </recommendedName>
</protein>
<evidence type="ECO:0000256" key="2">
    <source>
        <dbReference type="ARBA" id="ARBA00022553"/>
    </source>
</evidence>
<keyword evidence="7" id="KW-1185">Reference proteome</keyword>
<accession>A0A0J1FQ26</accession>